<dbReference type="EMBL" id="QXGA01003253">
    <property type="protein sequence ID" value="KAE9085549.1"/>
    <property type="molecule type" value="Genomic_DNA"/>
</dbReference>
<feature type="transmembrane region" description="Helical" evidence="7">
    <location>
        <begin position="50"/>
        <end position="69"/>
    </location>
</feature>
<evidence type="ECO:0000313" key="10">
    <source>
        <dbReference type="EMBL" id="KAE9069399.1"/>
    </source>
</evidence>
<dbReference type="Proteomes" id="UP000433483">
    <property type="component" value="Unassembled WGS sequence"/>
</dbReference>
<dbReference type="InterPro" id="IPR013121">
    <property type="entry name" value="Fe_red_NAD-bd_6"/>
</dbReference>
<dbReference type="PROSITE" id="PS51384">
    <property type="entry name" value="FAD_FR"/>
    <property type="match status" value="1"/>
</dbReference>
<keyword evidence="16" id="KW-1185">Reference proteome</keyword>
<dbReference type="GO" id="GO:0016491">
    <property type="term" value="F:oxidoreductase activity"/>
    <property type="evidence" value="ECO:0007669"/>
    <property type="project" value="UniProtKB-KW"/>
</dbReference>
<dbReference type="Pfam" id="PF08030">
    <property type="entry name" value="NAD_binding_6"/>
    <property type="match status" value="1"/>
</dbReference>
<evidence type="ECO:0000256" key="6">
    <source>
        <dbReference type="SAM" id="MobiDB-lite"/>
    </source>
</evidence>
<accession>A0A6A3W4J5</accession>
<evidence type="ECO:0000259" key="8">
    <source>
        <dbReference type="PROSITE" id="PS51384"/>
    </source>
</evidence>
<dbReference type="EMBL" id="QXGD01003321">
    <property type="protein sequence ID" value="KAE9178675.1"/>
    <property type="molecule type" value="Genomic_DNA"/>
</dbReference>
<feature type="region of interest" description="Disordered" evidence="6">
    <location>
        <begin position="1"/>
        <end position="34"/>
    </location>
</feature>
<dbReference type="FunFam" id="3.40.50.80:FF:000054">
    <property type="entry name" value="Ferric reduction oxidase 7"/>
    <property type="match status" value="1"/>
</dbReference>
<evidence type="ECO:0000313" key="14">
    <source>
        <dbReference type="EMBL" id="KAE9278238.1"/>
    </source>
</evidence>
<keyword evidence="4" id="KW-0560">Oxidoreductase</keyword>
<dbReference type="Proteomes" id="UP000429523">
    <property type="component" value="Unassembled WGS sequence"/>
</dbReference>
<dbReference type="Gene3D" id="2.40.30.10">
    <property type="entry name" value="Translation factors"/>
    <property type="match status" value="1"/>
</dbReference>
<evidence type="ECO:0000313" key="9">
    <source>
        <dbReference type="EMBL" id="KAE8940019.1"/>
    </source>
</evidence>
<comment type="caution">
    <text evidence="13">The sequence shown here is derived from an EMBL/GenBank/DDBJ whole genome shotgun (WGS) entry which is preliminary data.</text>
</comment>
<keyword evidence="3 7" id="KW-1133">Transmembrane helix</keyword>
<name>A0A6A3W4J5_9STRA</name>
<dbReference type="CDD" id="cd06186">
    <property type="entry name" value="NOX_Duox_like_FAD_NADP"/>
    <property type="match status" value="1"/>
</dbReference>
<evidence type="ECO:0000256" key="3">
    <source>
        <dbReference type="ARBA" id="ARBA00022989"/>
    </source>
</evidence>
<dbReference type="InterPro" id="IPR039261">
    <property type="entry name" value="FNR_nucleotide-bd"/>
</dbReference>
<dbReference type="EMBL" id="QXGB01003750">
    <property type="protein sequence ID" value="KAE9169142.1"/>
    <property type="molecule type" value="Genomic_DNA"/>
</dbReference>
<keyword evidence="5 7" id="KW-0472">Membrane</keyword>
<dbReference type="InterPro" id="IPR013112">
    <property type="entry name" value="FAD-bd_8"/>
</dbReference>
<dbReference type="SFLD" id="SFLDG01168">
    <property type="entry name" value="Ferric_reductase_subgroup_(FRE"/>
    <property type="match status" value="1"/>
</dbReference>
<evidence type="ECO:0000256" key="2">
    <source>
        <dbReference type="ARBA" id="ARBA00022692"/>
    </source>
</evidence>
<dbReference type="OrthoDB" id="62564at2759"/>
<evidence type="ECO:0000256" key="5">
    <source>
        <dbReference type="ARBA" id="ARBA00023136"/>
    </source>
</evidence>
<sequence>MAPSNAEPTATPRVEAAFSSLKTPEPNDKRSSLVGDESQFASSWASRVPFFANLLQVLTVAAMVAYAYGQLFYFSETYSDLSSTIGTWFGVPAGVNKDAGGHSEMVRPTYFLLVGFLPIAASLVFLGLLRHFNVRRVTSHYVLSLTRVLRRKPRIFGWVARVSLGELLFLLSLVGGNVYVFHYYYVHRVEKMHKRGREFNFELYLEMVALTLGFVCIYNMAFLFLPATRNCVWMEFLNISYANGIKYHRWVGVVTVLTALFHCLGYYWSWIRQEEWADNALPCFDCQVGSKEGHDPWMNFFGEIALLAFLAIGLTSIPWVRRKMYNTFYSVHHLFLVGVVFSVMHYNAILAWIFPSVMLYVICRALSSANGFSPVSVREFTTLSHDVVKVVLARSTARAGDFKVGQFVYINVPAISKLQWHAFTIASSPRSSPDTLTILLKSLGDWTEELVQYSEYCKKDNVLPTIYMDGYYGGSLEMYDEYSTICLVGGGIGVTPLFSILEDIVTKLRHGDTLRQKVFFIFSFRELSLLEEIHPLLVQIKGLDPQEQHFSLHLSLTRAPTSEQLDKTIDYGRLAGKPHASAVRYDTSKVPTPFAVSVRSGTSRVAMYTASFLVTLIVVVLVKYGNKVQADDKNLWPLQNLVEIALLMAVAFVVVYVSVALEGKTRVQTSALSRVYDVAETPQTLPSLATDVQTFQDLISEYNVQVGHRPDTPELMQKALEGHKEIRATNPASLVPGNSTVGVFVSGPEDMKHAVEYAIADIGTSHFDVFEEEFEL</sequence>
<dbReference type="GO" id="GO:0005886">
    <property type="term" value="C:plasma membrane"/>
    <property type="evidence" value="ECO:0007669"/>
    <property type="project" value="TreeGrafter"/>
</dbReference>
<feature type="transmembrane region" description="Helical" evidence="7">
    <location>
        <begin position="204"/>
        <end position="226"/>
    </location>
</feature>
<dbReference type="AlphaFoldDB" id="A0A6A3W4J5"/>
<dbReference type="SUPFAM" id="SSF63380">
    <property type="entry name" value="Riboflavin synthase domain-like"/>
    <property type="match status" value="1"/>
</dbReference>
<gene>
    <name evidence="14" type="ORF">PF001_g25259</name>
    <name evidence="13" type="ORF">PF002_g28014</name>
    <name evidence="12" type="ORF">PF005_g28083</name>
    <name evidence="11" type="ORF">PF006_g26230</name>
    <name evidence="10" type="ORF">PF007_g27334</name>
    <name evidence="9" type="ORF">PF009_g10159</name>
</gene>
<comment type="subcellular location">
    <subcellularLocation>
        <location evidence="1">Membrane</location>
        <topology evidence="1">Multi-pass membrane protein</topology>
    </subcellularLocation>
</comment>
<evidence type="ECO:0000313" key="11">
    <source>
        <dbReference type="EMBL" id="KAE9085549.1"/>
    </source>
</evidence>
<dbReference type="Pfam" id="PF01794">
    <property type="entry name" value="Ferric_reduct"/>
    <property type="match status" value="1"/>
</dbReference>
<dbReference type="PANTHER" id="PTHR11972:SF193">
    <property type="entry name" value="FAD-BINDING FR-TYPE DOMAIN-CONTAINING PROTEIN"/>
    <property type="match status" value="1"/>
</dbReference>
<dbReference type="SUPFAM" id="SSF52343">
    <property type="entry name" value="Ferredoxin reductase-like, C-terminal NADP-linked domain"/>
    <property type="match status" value="1"/>
</dbReference>
<dbReference type="Proteomes" id="UP000441208">
    <property type="component" value="Unassembled WGS sequence"/>
</dbReference>
<dbReference type="Proteomes" id="UP000437068">
    <property type="component" value="Unassembled WGS sequence"/>
</dbReference>
<feature type="transmembrane region" description="Helical" evidence="7">
    <location>
        <begin position="300"/>
        <end position="320"/>
    </location>
</feature>
<feature type="transmembrane region" description="Helical" evidence="7">
    <location>
        <begin position="605"/>
        <end position="624"/>
    </location>
</feature>
<dbReference type="SFLD" id="SFLDS00052">
    <property type="entry name" value="Ferric_Reductase_Domain"/>
    <property type="match status" value="1"/>
</dbReference>
<dbReference type="InterPro" id="IPR017938">
    <property type="entry name" value="Riboflavin_synthase-like_b-brl"/>
</dbReference>
<dbReference type="PANTHER" id="PTHR11972">
    <property type="entry name" value="NADPH OXIDASE"/>
    <property type="match status" value="1"/>
</dbReference>
<protein>
    <recommendedName>
        <fullName evidence="8">FAD-binding FR-type domain-containing protein</fullName>
    </recommendedName>
</protein>
<evidence type="ECO:0000313" key="19">
    <source>
        <dbReference type="Proteomes" id="UP000440732"/>
    </source>
</evidence>
<dbReference type="Proteomes" id="UP000440367">
    <property type="component" value="Unassembled WGS sequence"/>
</dbReference>
<dbReference type="EMBL" id="QXGF01000452">
    <property type="protein sequence ID" value="KAE8940019.1"/>
    <property type="molecule type" value="Genomic_DNA"/>
</dbReference>
<organism evidence="13 18">
    <name type="scientific">Phytophthora fragariae</name>
    <dbReference type="NCBI Taxonomy" id="53985"/>
    <lineage>
        <taxon>Eukaryota</taxon>
        <taxon>Sar</taxon>
        <taxon>Stramenopiles</taxon>
        <taxon>Oomycota</taxon>
        <taxon>Peronosporomycetes</taxon>
        <taxon>Peronosporales</taxon>
        <taxon>Peronosporaceae</taxon>
        <taxon>Phytophthora</taxon>
    </lineage>
</organism>
<dbReference type="Gene3D" id="3.40.50.80">
    <property type="entry name" value="Nucleotide-binding domain of ferredoxin-NADP reductase (FNR) module"/>
    <property type="match status" value="1"/>
</dbReference>
<evidence type="ECO:0000313" key="17">
    <source>
        <dbReference type="Proteomes" id="UP000437068"/>
    </source>
</evidence>
<evidence type="ECO:0000313" key="16">
    <source>
        <dbReference type="Proteomes" id="UP000433483"/>
    </source>
</evidence>
<evidence type="ECO:0000256" key="4">
    <source>
        <dbReference type="ARBA" id="ARBA00023002"/>
    </source>
</evidence>
<evidence type="ECO:0000313" key="12">
    <source>
        <dbReference type="EMBL" id="KAE9169142.1"/>
    </source>
</evidence>
<proteinExistence type="predicted"/>
<reference evidence="15 16" key="1">
    <citation type="submission" date="2018-08" db="EMBL/GenBank/DDBJ databases">
        <title>Genomic investigation of the strawberry pathogen Phytophthora fragariae indicates pathogenicity is determined by transcriptional variation in three key races.</title>
        <authorList>
            <person name="Adams T.M."/>
            <person name="Armitage A.D."/>
            <person name="Sobczyk M.K."/>
            <person name="Bates H.J."/>
            <person name="Dunwell J.M."/>
            <person name="Nellist C.F."/>
            <person name="Harrison R.J."/>
        </authorList>
    </citation>
    <scope>NUCLEOTIDE SEQUENCE [LARGE SCALE GENOMIC DNA]</scope>
    <source>
        <strain evidence="14 17">A4</strain>
        <strain evidence="13 18">BC-1</strain>
        <strain evidence="12 16">NOV-27</strain>
        <strain evidence="11 19">NOV-5</strain>
        <strain evidence="10 20">NOV-71</strain>
        <strain evidence="9 15">NOV-9</strain>
    </source>
</reference>
<feature type="transmembrane region" description="Helical" evidence="7">
    <location>
        <begin position="332"/>
        <end position="354"/>
    </location>
</feature>
<dbReference type="EMBL" id="QXFZ01003388">
    <property type="protein sequence ID" value="KAE9069399.1"/>
    <property type="molecule type" value="Genomic_DNA"/>
</dbReference>
<dbReference type="Pfam" id="PF08022">
    <property type="entry name" value="FAD_binding_8"/>
    <property type="match status" value="1"/>
</dbReference>
<evidence type="ECO:0000256" key="7">
    <source>
        <dbReference type="SAM" id="Phobius"/>
    </source>
</evidence>
<evidence type="ECO:0000313" key="20">
    <source>
        <dbReference type="Proteomes" id="UP000441208"/>
    </source>
</evidence>
<evidence type="ECO:0000256" key="1">
    <source>
        <dbReference type="ARBA" id="ARBA00004141"/>
    </source>
</evidence>
<feature type="transmembrane region" description="Helical" evidence="7">
    <location>
        <begin position="158"/>
        <end position="184"/>
    </location>
</feature>
<feature type="transmembrane region" description="Helical" evidence="7">
    <location>
        <begin position="247"/>
        <end position="268"/>
    </location>
</feature>
<evidence type="ECO:0000313" key="13">
    <source>
        <dbReference type="EMBL" id="KAE9178675.1"/>
    </source>
</evidence>
<feature type="domain" description="FAD-binding FR-type" evidence="8">
    <location>
        <begin position="370"/>
        <end position="478"/>
    </location>
</feature>
<dbReference type="Proteomes" id="UP000440732">
    <property type="component" value="Unassembled WGS sequence"/>
</dbReference>
<dbReference type="InterPro" id="IPR017927">
    <property type="entry name" value="FAD-bd_FR_type"/>
</dbReference>
<dbReference type="FunFam" id="2.40.30.10:FF:000254">
    <property type="entry name" value="Uncharacterized protein"/>
    <property type="match status" value="1"/>
</dbReference>
<dbReference type="InterPro" id="IPR050369">
    <property type="entry name" value="RBOH/FRE"/>
</dbReference>
<keyword evidence="2 7" id="KW-0812">Transmembrane</keyword>
<evidence type="ECO:0000313" key="18">
    <source>
        <dbReference type="Proteomes" id="UP000440367"/>
    </source>
</evidence>
<feature type="transmembrane region" description="Helical" evidence="7">
    <location>
        <begin position="110"/>
        <end position="129"/>
    </location>
</feature>
<feature type="transmembrane region" description="Helical" evidence="7">
    <location>
        <begin position="644"/>
        <end position="661"/>
    </location>
</feature>
<dbReference type="EMBL" id="QXGE01002925">
    <property type="protein sequence ID" value="KAE9278238.1"/>
    <property type="molecule type" value="Genomic_DNA"/>
</dbReference>
<dbReference type="InterPro" id="IPR013130">
    <property type="entry name" value="Fe3_Rdtase_TM_dom"/>
</dbReference>
<evidence type="ECO:0000313" key="15">
    <source>
        <dbReference type="Proteomes" id="UP000429523"/>
    </source>
</evidence>